<name>A0A0W0RV99_LEGBO</name>
<dbReference type="EMBL" id="LNXU01000012">
    <property type="protein sequence ID" value="KTC74988.1"/>
    <property type="molecule type" value="Genomic_DNA"/>
</dbReference>
<proteinExistence type="predicted"/>
<organism evidence="1 2">
    <name type="scientific">Legionella bozemanae</name>
    <name type="common">Fluoribacter bozemanae</name>
    <dbReference type="NCBI Taxonomy" id="447"/>
    <lineage>
        <taxon>Bacteria</taxon>
        <taxon>Pseudomonadati</taxon>
        <taxon>Pseudomonadota</taxon>
        <taxon>Gammaproteobacteria</taxon>
        <taxon>Legionellales</taxon>
        <taxon>Legionellaceae</taxon>
        <taxon>Legionella</taxon>
    </lineage>
</organism>
<gene>
    <name evidence="1" type="ORF">Lboz_0975</name>
</gene>
<dbReference type="OrthoDB" id="5660016at2"/>
<dbReference type="RefSeq" id="WP_058458661.1">
    <property type="nucleotide sequence ID" value="NZ_CAAAIY010000004.1"/>
</dbReference>
<accession>A0A0W0RV99</accession>
<evidence type="ECO:0000313" key="1">
    <source>
        <dbReference type="EMBL" id="KTC74988.1"/>
    </source>
</evidence>
<comment type="caution">
    <text evidence="1">The sequence shown here is derived from an EMBL/GenBank/DDBJ whole genome shotgun (WGS) entry which is preliminary data.</text>
</comment>
<dbReference type="AlphaFoldDB" id="A0A0W0RV99"/>
<evidence type="ECO:0008006" key="3">
    <source>
        <dbReference type="Google" id="ProtNLM"/>
    </source>
</evidence>
<dbReference type="InterPro" id="IPR007922">
    <property type="entry name" value="DciA-like"/>
</dbReference>
<reference evidence="1 2" key="1">
    <citation type="submission" date="2015-11" db="EMBL/GenBank/DDBJ databases">
        <title>Genomic analysis of 38 Legionella species identifies large and diverse effector repertoires.</title>
        <authorList>
            <person name="Burstein D."/>
            <person name="Amaro F."/>
            <person name="Zusman T."/>
            <person name="Lifshitz Z."/>
            <person name="Cohen O."/>
            <person name="Gilbert J.A."/>
            <person name="Pupko T."/>
            <person name="Shuman H.A."/>
            <person name="Segal G."/>
        </authorList>
    </citation>
    <scope>NUCLEOTIDE SEQUENCE [LARGE SCALE GENOMIC DNA]</scope>
    <source>
        <strain evidence="1 2">WIGA</strain>
    </source>
</reference>
<dbReference type="PATRIC" id="fig|447.4.peg.1051"/>
<sequence length="147" mass="16620">MRSISRCLNKQLTDLCQRSVQLEELTNKIKLMLPEALVNECQVGSFNKGCLLLTTTDAAWASQLRYAIPELRDKLRKEAGMYQLSSIKVTVIEPQIQYEKSRPLQKHELSEKAKAIIISESQSCTYEPLQKALLHLADGDNESKQVG</sequence>
<dbReference type="Pfam" id="PF05258">
    <property type="entry name" value="DciA"/>
    <property type="match status" value="1"/>
</dbReference>
<protein>
    <recommendedName>
        <fullName evidence="3">DUF721 domain-containing protein</fullName>
    </recommendedName>
</protein>
<dbReference type="Proteomes" id="UP000054695">
    <property type="component" value="Unassembled WGS sequence"/>
</dbReference>
<evidence type="ECO:0000313" key="2">
    <source>
        <dbReference type="Proteomes" id="UP000054695"/>
    </source>
</evidence>
<keyword evidence="2" id="KW-1185">Reference proteome</keyword>